<dbReference type="AlphaFoldDB" id="A0A1X7J118"/>
<dbReference type="GO" id="GO:0016740">
    <property type="term" value="F:transferase activity"/>
    <property type="evidence" value="ECO:0007669"/>
    <property type="project" value="UniProtKB-KW"/>
</dbReference>
<evidence type="ECO:0000313" key="3">
    <source>
        <dbReference type="Proteomes" id="UP000193420"/>
    </source>
</evidence>
<evidence type="ECO:0000259" key="1">
    <source>
        <dbReference type="Pfam" id="PF13480"/>
    </source>
</evidence>
<dbReference type="Proteomes" id="UP000193420">
    <property type="component" value="Unassembled WGS sequence"/>
</dbReference>
<keyword evidence="2" id="KW-0808">Transferase</keyword>
<feature type="domain" description="BioF2-like acetyltransferase" evidence="1">
    <location>
        <begin position="126"/>
        <end position="275"/>
    </location>
</feature>
<dbReference type="InterPro" id="IPR038740">
    <property type="entry name" value="BioF2-like_GNAT_dom"/>
</dbReference>
<dbReference type="SUPFAM" id="SSF55729">
    <property type="entry name" value="Acyl-CoA N-acyltransferases (Nat)"/>
    <property type="match status" value="1"/>
</dbReference>
<name>A0A1X7J118_9FLAO</name>
<dbReference type="EMBL" id="FXAO01000002">
    <property type="protein sequence ID" value="SMG20448.1"/>
    <property type="molecule type" value="Genomic_DNA"/>
</dbReference>
<sequence>MNRNPFSSKTYTSTWLKHFYSNGRAISFPFLKGTSFFKYPFFPLNINIGRNLTKGVMYTLQSVKLPVQIPNRLILIYDVPSYLEIKLDEIDQNLTIDRIRQYPGFSINLEPFTDLDNYLIQTFKRSSRYKLNKYKKKLESCFNIKYKMFYGEIKKEEYNIIFDQFETLLKKRFRQKGIMNNNLDPGEWNFYKDVTYPMILENDATLFVTYNENQIIGVTLNYINNNTLIDAITVFDVDYSKFNLGSVNIMKLIEWCLKNKFDKLDFSKGYFDYKKRWSNLEYNFEYHLIYNKNAVLPRTMAFVIKNYFRVKQYLRDKKLNDRIHKFKFLLNNRSTKQNMILGFSFEELIELSTDYELKEILLSSEKNHSLKKALFEYLYLNNESINDLKTFKVINSEGTYVFQSGSKATKVQLER</sequence>
<dbReference type="Gene3D" id="3.40.630.30">
    <property type="match status" value="1"/>
</dbReference>
<accession>A0A1X7J118</accession>
<keyword evidence="3" id="KW-1185">Reference proteome</keyword>
<organism evidence="2 3">
    <name type="scientific">Arenibacter troitsensis</name>
    <dbReference type="NCBI Taxonomy" id="188872"/>
    <lineage>
        <taxon>Bacteria</taxon>
        <taxon>Pseudomonadati</taxon>
        <taxon>Bacteroidota</taxon>
        <taxon>Flavobacteriia</taxon>
        <taxon>Flavobacteriales</taxon>
        <taxon>Flavobacteriaceae</taxon>
        <taxon>Arenibacter</taxon>
    </lineage>
</organism>
<dbReference type="Pfam" id="PF13480">
    <property type="entry name" value="Acetyltransf_6"/>
    <property type="match status" value="1"/>
</dbReference>
<proteinExistence type="predicted"/>
<gene>
    <name evidence="2" type="ORF">SAMN03080602_01308</name>
</gene>
<dbReference type="InterPro" id="IPR016181">
    <property type="entry name" value="Acyl_CoA_acyltransferase"/>
</dbReference>
<dbReference type="STRING" id="188872.SAMN03080602_01308"/>
<dbReference type="RefSeq" id="WP_085497297.1">
    <property type="nucleotide sequence ID" value="NZ_FXAO01000002.1"/>
</dbReference>
<reference evidence="3" key="1">
    <citation type="submission" date="2017-04" db="EMBL/GenBank/DDBJ databases">
        <authorList>
            <person name="Varghese N."/>
            <person name="Submissions S."/>
        </authorList>
    </citation>
    <scope>NUCLEOTIDE SEQUENCE [LARGE SCALE GENOMIC DNA]</scope>
    <source>
        <strain evidence="3">DSM 19835</strain>
    </source>
</reference>
<dbReference type="OrthoDB" id="1422531at2"/>
<protein>
    <submittedName>
        <fullName evidence="2">Acetyltransferase (GNAT) domain-containing protein</fullName>
    </submittedName>
</protein>
<evidence type="ECO:0000313" key="2">
    <source>
        <dbReference type="EMBL" id="SMG20448.1"/>
    </source>
</evidence>